<reference evidence="3 4" key="1">
    <citation type="submission" date="2019-02" db="EMBL/GenBank/DDBJ databases">
        <authorList>
            <consortium name="Pathogen Informatics"/>
        </authorList>
    </citation>
    <scope>NUCLEOTIDE SEQUENCE [LARGE SCALE GENOMIC DNA]</scope>
    <source>
        <strain evidence="3 4">3012STDY6756504</strain>
    </source>
</reference>
<feature type="domain" description="SMP-30/Gluconolactonase/LRE-like region" evidence="2">
    <location>
        <begin position="51"/>
        <end position="257"/>
    </location>
</feature>
<dbReference type="InterPro" id="IPR013658">
    <property type="entry name" value="SGL"/>
</dbReference>
<dbReference type="SUPFAM" id="SSF63829">
    <property type="entry name" value="Calcium-dependent phosphotriesterase"/>
    <property type="match status" value="1"/>
</dbReference>
<dbReference type="Gene3D" id="2.130.10.10">
    <property type="entry name" value="YVTN repeat-like/Quinoprotein amine dehydrogenase"/>
    <property type="match status" value="1"/>
</dbReference>
<dbReference type="EMBL" id="LR215973">
    <property type="protein sequence ID" value="VFB00090.1"/>
    <property type="molecule type" value="Genomic_DNA"/>
</dbReference>
<evidence type="ECO:0000313" key="4">
    <source>
        <dbReference type="Proteomes" id="UP000290439"/>
    </source>
</evidence>
<name>A0A4U8W538_9NOCA</name>
<feature type="chain" id="PRO_5020838846" evidence="1">
    <location>
        <begin position="32"/>
        <end position="336"/>
    </location>
</feature>
<accession>A0A4U8W538</accession>
<dbReference type="Proteomes" id="UP000290439">
    <property type="component" value="Chromosome"/>
</dbReference>
<dbReference type="PANTHER" id="PTHR31460">
    <property type="match status" value="1"/>
</dbReference>
<sequence>MAKYARRRWSSGVVAATAVLALAGCGGTADSAEPTPRIETAFELPGDRVYPEGIAADARTGDIYVGSFADGTIYRAVPGAARAEVFLPGGTDGRKTANGLRVDRDGRLWVLDSTAGVAVYDIASRALLARFDIAGTGERFVNDIVITADGAAYITDSKTAVVYRITPDELTRAITQGGRGELAPAFDLKPALEPHGPQAYTLNGITADAAGSYLLVVDSTGGDLYRVDLGDGASGTISKVALHGGDMSMGDGLELDGTNLRVGQNMKNTLARWTLTAEGTSATREAELTDVTLSVPTTLVHIDDRTLVVSSQFDKGGPLGAGTPVTPFRVLSVAGI</sequence>
<gene>
    <name evidence="3" type="ORF">NCTC10797_03881</name>
</gene>
<organism evidence="3 4">
    <name type="scientific">Nocardia cyriacigeorgica</name>
    <dbReference type="NCBI Taxonomy" id="135487"/>
    <lineage>
        <taxon>Bacteria</taxon>
        <taxon>Bacillati</taxon>
        <taxon>Actinomycetota</taxon>
        <taxon>Actinomycetes</taxon>
        <taxon>Mycobacteriales</taxon>
        <taxon>Nocardiaceae</taxon>
        <taxon>Nocardia</taxon>
    </lineage>
</organism>
<dbReference type="PANTHER" id="PTHR31460:SF3">
    <property type="entry name" value="MESOCENTIN"/>
    <property type="match status" value="1"/>
</dbReference>
<keyword evidence="1" id="KW-0732">Signal</keyword>
<evidence type="ECO:0000259" key="2">
    <source>
        <dbReference type="Pfam" id="PF08450"/>
    </source>
</evidence>
<evidence type="ECO:0000313" key="3">
    <source>
        <dbReference type="EMBL" id="VFB00090.1"/>
    </source>
</evidence>
<dbReference type="AlphaFoldDB" id="A0A4U8W538"/>
<dbReference type="InterPro" id="IPR011042">
    <property type="entry name" value="6-blade_b-propeller_TolB-like"/>
</dbReference>
<dbReference type="InterPro" id="IPR015943">
    <property type="entry name" value="WD40/YVTN_repeat-like_dom_sf"/>
</dbReference>
<dbReference type="PROSITE" id="PS51257">
    <property type="entry name" value="PROKAR_LIPOPROTEIN"/>
    <property type="match status" value="1"/>
</dbReference>
<dbReference type="Pfam" id="PF08450">
    <property type="entry name" value="SGL"/>
    <property type="match status" value="1"/>
</dbReference>
<evidence type="ECO:0000256" key="1">
    <source>
        <dbReference type="SAM" id="SignalP"/>
    </source>
</evidence>
<dbReference type="Gene3D" id="2.120.10.30">
    <property type="entry name" value="TolB, C-terminal domain"/>
    <property type="match status" value="1"/>
</dbReference>
<dbReference type="RefSeq" id="WP_130918073.1">
    <property type="nucleotide sequence ID" value="NZ_LR215973.1"/>
</dbReference>
<protein>
    <submittedName>
        <fullName evidence="3">Gluconolactonase</fullName>
    </submittedName>
</protein>
<proteinExistence type="predicted"/>
<feature type="signal peptide" evidence="1">
    <location>
        <begin position="1"/>
        <end position="31"/>
    </location>
</feature>
<dbReference type="InterPro" id="IPR053224">
    <property type="entry name" value="Sensory_adhesion_molecule"/>
</dbReference>